<keyword evidence="3" id="KW-1185">Reference proteome</keyword>
<organism evidence="2 3">
    <name type="scientific">Galerina marginata (strain CBS 339.88)</name>
    <dbReference type="NCBI Taxonomy" id="685588"/>
    <lineage>
        <taxon>Eukaryota</taxon>
        <taxon>Fungi</taxon>
        <taxon>Dikarya</taxon>
        <taxon>Basidiomycota</taxon>
        <taxon>Agaricomycotina</taxon>
        <taxon>Agaricomycetes</taxon>
        <taxon>Agaricomycetidae</taxon>
        <taxon>Agaricales</taxon>
        <taxon>Agaricineae</taxon>
        <taxon>Strophariaceae</taxon>
        <taxon>Galerina</taxon>
    </lineage>
</organism>
<feature type="transmembrane region" description="Helical" evidence="1">
    <location>
        <begin position="237"/>
        <end position="254"/>
    </location>
</feature>
<dbReference type="EMBL" id="KL142405">
    <property type="protein sequence ID" value="KDR68937.1"/>
    <property type="molecule type" value="Genomic_DNA"/>
</dbReference>
<dbReference type="STRING" id="685588.A0A067SG40"/>
<dbReference type="HOGENOM" id="CLU_044614_1_0_1"/>
<feature type="transmembrane region" description="Helical" evidence="1">
    <location>
        <begin position="53"/>
        <end position="75"/>
    </location>
</feature>
<protein>
    <submittedName>
        <fullName evidence="2">Uncharacterized protein</fullName>
    </submittedName>
</protein>
<dbReference type="Proteomes" id="UP000027222">
    <property type="component" value="Unassembled WGS sequence"/>
</dbReference>
<feature type="transmembrane region" description="Helical" evidence="1">
    <location>
        <begin position="81"/>
        <end position="100"/>
    </location>
</feature>
<feature type="transmembrane region" description="Helical" evidence="1">
    <location>
        <begin position="12"/>
        <end position="33"/>
    </location>
</feature>
<sequence>MANSFSISEAQLVSSWVATVFWAFFLVTFGKCLRTLLLNEWGTEFRRPSQIRWLMVAVSASFFVIGTLDIVLGFYHNAVTFLMQTLIGDGVLIFRLWVVYARSWKVMPIPLFLWLGAAACAGGMIFGEISTVTGTVGSSKVKDFIIPFLTCSITVNIVATGLLVYPIVKVDRQNSENGVLTIGNYFLAPNIKKKRSRLQRLIFIIIESGLMYTTTAFITFISMFISNSNASYTTSDVEVQVVGIAFNLIIIRVADRGEKDKSLYTIQDQLRVQSILAFDSGPLSTDQEKDSSPAVQIQQKIEQYDFEESAV</sequence>
<name>A0A067SG40_GALM3</name>
<keyword evidence="1" id="KW-1133">Transmembrane helix</keyword>
<gene>
    <name evidence="2" type="ORF">GALMADRAFT_215508</name>
</gene>
<evidence type="ECO:0000313" key="2">
    <source>
        <dbReference type="EMBL" id="KDR68937.1"/>
    </source>
</evidence>
<dbReference type="AlphaFoldDB" id="A0A067SG40"/>
<evidence type="ECO:0000313" key="3">
    <source>
        <dbReference type="Proteomes" id="UP000027222"/>
    </source>
</evidence>
<keyword evidence="1" id="KW-0812">Transmembrane</keyword>
<feature type="transmembrane region" description="Helical" evidence="1">
    <location>
        <begin position="112"/>
        <end position="132"/>
    </location>
</feature>
<feature type="transmembrane region" description="Helical" evidence="1">
    <location>
        <begin position="201"/>
        <end position="225"/>
    </location>
</feature>
<accession>A0A067SG40</accession>
<proteinExistence type="predicted"/>
<feature type="transmembrane region" description="Helical" evidence="1">
    <location>
        <begin position="144"/>
        <end position="165"/>
    </location>
</feature>
<evidence type="ECO:0000256" key="1">
    <source>
        <dbReference type="SAM" id="Phobius"/>
    </source>
</evidence>
<keyword evidence="1" id="KW-0472">Membrane</keyword>
<dbReference type="OrthoDB" id="3357408at2759"/>
<reference evidence="3" key="1">
    <citation type="journal article" date="2014" name="Proc. Natl. Acad. Sci. U.S.A.">
        <title>Extensive sampling of basidiomycete genomes demonstrates inadequacy of the white-rot/brown-rot paradigm for wood decay fungi.</title>
        <authorList>
            <person name="Riley R."/>
            <person name="Salamov A.A."/>
            <person name="Brown D.W."/>
            <person name="Nagy L.G."/>
            <person name="Floudas D."/>
            <person name="Held B.W."/>
            <person name="Levasseur A."/>
            <person name="Lombard V."/>
            <person name="Morin E."/>
            <person name="Otillar R."/>
            <person name="Lindquist E.A."/>
            <person name="Sun H."/>
            <person name="LaButti K.M."/>
            <person name="Schmutz J."/>
            <person name="Jabbour D."/>
            <person name="Luo H."/>
            <person name="Baker S.E."/>
            <person name="Pisabarro A.G."/>
            <person name="Walton J.D."/>
            <person name="Blanchette R.A."/>
            <person name="Henrissat B."/>
            <person name="Martin F."/>
            <person name="Cullen D."/>
            <person name="Hibbett D.S."/>
            <person name="Grigoriev I.V."/>
        </authorList>
    </citation>
    <scope>NUCLEOTIDE SEQUENCE [LARGE SCALE GENOMIC DNA]</scope>
    <source>
        <strain evidence="3">CBS 339.88</strain>
    </source>
</reference>